<protein>
    <submittedName>
        <fullName evidence="1">Uncharacterized protein</fullName>
    </submittedName>
</protein>
<dbReference type="GeneID" id="63145390"/>
<dbReference type="AlphaFoldDB" id="A0A369B0D0"/>
<dbReference type="RefSeq" id="WP_114288685.1">
    <property type="nucleotide sequence ID" value="NZ_CP081459.1"/>
</dbReference>
<keyword evidence="2" id="KW-1185">Reference proteome</keyword>
<evidence type="ECO:0000313" key="1">
    <source>
        <dbReference type="EMBL" id="RSU05721.1"/>
    </source>
</evidence>
<organism evidence="1 2">
    <name type="scientific">Vagococcus fluvialis</name>
    <dbReference type="NCBI Taxonomy" id="2738"/>
    <lineage>
        <taxon>Bacteria</taxon>
        <taxon>Bacillati</taxon>
        <taxon>Bacillota</taxon>
        <taxon>Bacilli</taxon>
        <taxon>Lactobacillales</taxon>
        <taxon>Enterococcaceae</taxon>
        <taxon>Vagococcus</taxon>
    </lineage>
</organism>
<gene>
    <name evidence="1" type="ORF">CBF32_01610</name>
</gene>
<accession>A0A369B0D0</accession>
<reference evidence="1 2" key="1">
    <citation type="submission" date="2017-05" db="EMBL/GenBank/DDBJ databases">
        <title>Vagococcus spp. assemblies.</title>
        <authorList>
            <person name="Gulvik C.A."/>
        </authorList>
    </citation>
    <scope>NUCLEOTIDE SEQUENCE [LARGE SCALE GENOMIC DNA]</scope>
    <source>
        <strain evidence="1 2">NCFB 2497</strain>
    </source>
</reference>
<dbReference type="EMBL" id="NGJX01000001">
    <property type="protein sequence ID" value="RSU05721.1"/>
    <property type="molecule type" value="Genomic_DNA"/>
</dbReference>
<comment type="caution">
    <text evidence="1">The sequence shown here is derived from an EMBL/GenBank/DDBJ whole genome shotgun (WGS) entry which is preliminary data.</text>
</comment>
<proteinExistence type="predicted"/>
<name>A0A369B0D0_9ENTE</name>
<sequence>MKTVIQSKKMRYVVLILVLVTNLLIFSASITSLPWNFAHEFSTNGLMITTSILALLSLTFFRKDLKDTDNQVKLAVPLVGILINVFYLVLGTSDLKTDLSLLITMLLIITAFSISFPRSIGYR</sequence>
<dbReference type="Proteomes" id="UP000288197">
    <property type="component" value="Unassembled WGS sequence"/>
</dbReference>
<evidence type="ECO:0000313" key="2">
    <source>
        <dbReference type="Proteomes" id="UP000288197"/>
    </source>
</evidence>